<dbReference type="InterPro" id="IPR027393">
    <property type="entry name" value="Virus_scaffolding_prot_C"/>
</dbReference>
<gene>
    <name evidence="4" type="ORF">IV74_GL001956</name>
</gene>
<dbReference type="InterPro" id="IPR014963">
    <property type="entry name" value="UPF0302_N"/>
</dbReference>
<dbReference type="InterPro" id="IPR011188">
    <property type="entry name" value="UPF0302"/>
</dbReference>
<dbReference type="eggNOG" id="COG5582">
    <property type="taxonomic scope" value="Bacteria"/>
</dbReference>
<feature type="domain" description="IDEAL" evidence="2">
    <location>
        <begin position="148"/>
        <end position="175"/>
    </location>
</feature>
<evidence type="ECO:0000313" key="5">
    <source>
        <dbReference type="Proteomes" id="UP000051658"/>
    </source>
</evidence>
<evidence type="ECO:0000259" key="3">
    <source>
        <dbReference type="Pfam" id="PF08864"/>
    </source>
</evidence>
<organism evidence="4 5">
    <name type="scientific">Carnobacterium divergens DSM 20623</name>
    <dbReference type="NCBI Taxonomy" id="1449336"/>
    <lineage>
        <taxon>Bacteria</taxon>
        <taxon>Bacillati</taxon>
        <taxon>Bacillota</taxon>
        <taxon>Bacilli</taxon>
        <taxon>Lactobacillales</taxon>
        <taxon>Carnobacteriaceae</taxon>
        <taxon>Carnobacterium</taxon>
    </lineage>
</organism>
<comment type="similarity">
    <text evidence="1">Belongs to the UPF0302 family.</text>
</comment>
<dbReference type="PIRSF" id="PIRSF007165">
    <property type="entry name" value="UCP007165"/>
    <property type="match status" value="1"/>
</dbReference>
<dbReference type="Pfam" id="PF08858">
    <property type="entry name" value="IDEAL"/>
    <property type="match status" value="1"/>
</dbReference>
<evidence type="ECO:0000256" key="1">
    <source>
        <dbReference type="HAMAP-Rule" id="MF_00760"/>
    </source>
</evidence>
<dbReference type="AlphaFoldDB" id="A0A0R2HW79"/>
<dbReference type="Gene3D" id="4.10.810.10">
    <property type="entry name" value="Virus Scaffolding Protein, Chain A"/>
    <property type="match status" value="1"/>
</dbReference>
<protein>
    <recommendedName>
        <fullName evidence="1">UPF0302 protein IV74_GL001956</fullName>
    </recommendedName>
</protein>
<keyword evidence="5" id="KW-1185">Reference proteome</keyword>
<dbReference type="Gene3D" id="3.40.1530.30">
    <property type="entry name" value="Uncharacterised family UPF0302, N-terminal domain"/>
    <property type="match status" value="1"/>
</dbReference>
<dbReference type="GeneID" id="89588951"/>
<reference evidence="4 5" key="1">
    <citation type="journal article" date="2015" name="Genome Announc.">
        <title>Expanding the biotechnology potential of lactobacilli through comparative genomics of 213 strains and associated genera.</title>
        <authorList>
            <person name="Sun Z."/>
            <person name="Harris H.M."/>
            <person name="McCann A."/>
            <person name="Guo C."/>
            <person name="Argimon S."/>
            <person name="Zhang W."/>
            <person name="Yang X."/>
            <person name="Jeffery I.B."/>
            <person name="Cooney J.C."/>
            <person name="Kagawa T.F."/>
            <person name="Liu W."/>
            <person name="Song Y."/>
            <person name="Salvetti E."/>
            <person name="Wrobel A."/>
            <person name="Rasinkangas P."/>
            <person name="Parkhill J."/>
            <person name="Rea M.C."/>
            <person name="O'Sullivan O."/>
            <person name="Ritari J."/>
            <person name="Douillard F.P."/>
            <person name="Paul Ross R."/>
            <person name="Yang R."/>
            <person name="Briner A.E."/>
            <person name="Felis G.E."/>
            <person name="de Vos W.M."/>
            <person name="Barrangou R."/>
            <person name="Klaenhammer T.R."/>
            <person name="Caufield P.W."/>
            <person name="Cui Y."/>
            <person name="Zhang H."/>
            <person name="O'Toole P.W."/>
        </authorList>
    </citation>
    <scope>NUCLEOTIDE SEQUENCE [LARGE SCALE GENOMIC DNA]</scope>
    <source>
        <strain evidence="4 5">DSM 20623</strain>
    </source>
</reference>
<sequence length="185" mass="21838">MSTKVSLETKKAFLSLFLDRYQLKRRESMWIINYLLNHDVILSRVHFVEAVETTPRGMALSTIGMQEAPFQFYKEGTIFNDPEQAFHEVRLNWNDDLYVELFFQDQWHVPEYLAVLEDNPFHRWNDTISDQIKAEVEEALFSLTLAKQKTELLKKIDDALESQNKEEFIELSAALNSLEKEISRF</sequence>
<accession>A0A0R2HW79</accession>
<evidence type="ECO:0000313" key="4">
    <source>
        <dbReference type="EMBL" id="KRN54375.1"/>
    </source>
</evidence>
<dbReference type="InterPro" id="IPR038091">
    <property type="entry name" value="UPF0302_N_sf"/>
</dbReference>
<name>A0A0R2HW79_CARDV</name>
<dbReference type="RefSeq" id="WP_034569569.1">
    <property type="nucleotide sequence ID" value="NZ_JQBS01000035.1"/>
</dbReference>
<dbReference type="EMBL" id="JQBS01000035">
    <property type="protein sequence ID" value="KRN54375.1"/>
    <property type="molecule type" value="Genomic_DNA"/>
</dbReference>
<comment type="caution">
    <text evidence="4">The sequence shown here is derived from an EMBL/GenBank/DDBJ whole genome shotgun (WGS) entry which is preliminary data.</text>
</comment>
<dbReference type="Pfam" id="PF08864">
    <property type="entry name" value="UPF0302"/>
    <property type="match status" value="1"/>
</dbReference>
<dbReference type="Proteomes" id="UP000051658">
    <property type="component" value="Unassembled WGS sequence"/>
</dbReference>
<dbReference type="HAMAP" id="MF_00760">
    <property type="entry name" value="UPF0302"/>
    <property type="match status" value="1"/>
</dbReference>
<dbReference type="InterPro" id="IPR014957">
    <property type="entry name" value="IDEAL_dom"/>
</dbReference>
<proteinExistence type="inferred from homology"/>
<evidence type="ECO:0000259" key="2">
    <source>
        <dbReference type="Pfam" id="PF08858"/>
    </source>
</evidence>
<feature type="domain" description="UPF0302" evidence="3">
    <location>
        <begin position="10"/>
        <end position="113"/>
    </location>
</feature>
<dbReference type="NCBIfam" id="NF002965">
    <property type="entry name" value="PRK03636.1"/>
    <property type="match status" value="1"/>
</dbReference>
<dbReference type="PATRIC" id="fig|1449336.4.peg.1993"/>